<evidence type="ECO:0000256" key="1">
    <source>
        <dbReference type="ARBA" id="ARBA00023015"/>
    </source>
</evidence>
<protein>
    <submittedName>
        <fullName evidence="5">AraC family transcriptional regulator</fullName>
    </submittedName>
</protein>
<dbReference type="Proteomes" id="UP001275436">
    <property type="component" value="Unassembled WGS sequence"/>
</dbReference>
<proteinExistence type="predicted"/>
<dbReference type="SUPFAM" id="SSF46689">
    <property type="entry name" value="Homeodomain-like"/>
    <property type="match status" value="2"/>
</dbReference>
<accession>A0ABQ5TGE2</accession>
<keyword evidence="6" id="KW-1185">Reference proteome</keyword>
<evidence type="ECO:0000256" key="3">
    <source>
        <dbReference type="ARBA" id="ARBA00023163"/>
    </source>
</evidence>
<dbReference type="RefSeq" id="WP_317957644.1">
    <property type="nucleotide sequence ID" value="NZ_BSKO01000001.1"/>
</dbReference>
<evidence type="ECO:0000313" key="5">
    <source>
        <dbReference type="EMBL" id="GLO64663.1"/>
    </source>
</evidence>
<dbReference type="Pfam" id="PF12833">
    <property type="entry name" value="HTH_18"/>
    <property type="match status" value="1"/>
</dbReference>
<reference evidence="5 6" key="1">
    <citation type="submission" date="2023-02" db="EMBL/GenBank/DDBJ databases">
        <title>Oceanobacillus kimchii IFOP_LL358 isolated form Alexandrium catenella lab strain.</title>
        <authorList>
            <person name="Gajardo G."/>
            <person name="Ueki S."/>
            <person name="Maruyama F."/>
        </authorList>
    </citation>
    <scope>NUCLEOTIDE SEQUENCE [LARGE SCALE GENOMIC DNA]</scope>
    <source>
        <strain evidence="5 6">IFOP_LL358</strain>
    </source>
</reference>
<comment type="caution">
    <text evidence="5">The sequence shown here is derived from an EMBL/GenBank/DDBJ whole genome shotgun (WGS) entry which is preliminary data.</text>
</comment>
<dbReference type="PANTHER" id="PTHR43280">
    <property type="entry name" value="ARAC-FAMILY TRANSCRIPTIONAL REGULATOR"/>
    <property type="match status" value="1"/>
</dbReference>
<evidence type="ECO:0000256" key="2">
    <source>
        <dbReference type="ARBA" id="ARBA00023125"/>
    </source>
</evidence>
<keyword evidence="1" id="KW-0805">Transcription regulation</keyword>
<evidence type="ECO:0000313" key="6">
    <source>
        <dbReference type="Proteomes" id="UP001275436"/>
    </source>
</evidence>
<dbReference type="Gene3D" id="1.10.10.60">
    <property type="entry name" value="Homeodomain-like"/>
    <property type="match status" value="2"/>
</dbReference>
<dbReference type="PROSITE" id="PS01124">
    <property type="entry name" value="HTH_ARAC_FAMILY_2"/>
    <property type="match status" value="1"/>
</dbReference>
<dbReference type="SMART" id="SM00342">
    <property type="entry name" value="HTH_ARAC"/>
    <property type="match status" value="1"/>
</dbReference>
<gene>
    <name evidence="5" type="ORF">MACH08_04470</name>
</gene>
<feature type="domain" description="HTH araC/xylS-type" evidence="4">
    <location>
        <begin position="10"/>
        <end position="108"/>
    </location>
</feature>
<keyword evidence="3" id="KW-0804">Transcription</keyword>
<name>A0ABQ5TGE2_9BACI</name>
<dbReference type="EMBL" id="BSKO01000001">
    <property type="protein sequence ID" value="GLO64663.1"/>
    <property type="molecule type" value="Genomic_DNA"/>
</dbReference>
<sequence length="266" mass="30065">MTTFQNDSIQHTLLYIHQHIDEDLTLSKLAQYAAYSPYHFSRVFKKHVGVSPQYYISSVRLQKAKELLLQTNFTIRDIGLEVGQQSLGTFTSRFTKSVGVSPNQFRRMYNTTGEYVKQIEQLPTEQLKLHSPVTNTLAGTIKAETEFEGIIFIGLFSKPIPEGLPIVGTVLRNTGNFHLKNIPIGIYYLMATGFPWSSTSTSILIPHHTLRVRKVDPITVDGISKLSPEHLILHEPRISDPPILVSLSLLMQNFITKERNSSKVSK</sequence>
<dbReference type="PANTHER" id="PTHR43280:SF26">
    <property type="entry name" value="ARAC-FAMILY TRANSCRIPTIONAL REGULATOR"/>
    <property type="match status" value="1"/>
</dbReference>
<dbReference type="InterPro" id="IPR009057">
    <property type="entry name" value="Homeodomain-like_sf"/>
</dbReference>
<dbReference type="InterPro" id="IPR018060">
    <property type="entry name" value="HTH_AraC"/>
</dbReference>
<evidence type="ECO:0000259" key="4">
    <source>
        <dbReference type="PROSITE" id="PS01124"/>
    </source>
</evidence>
<keyword evidence="2" id="KW-0238">DNA-binding</keyword>
<organism evidence="5 6">
    <name type="scientific">Oceanobacillus kimchii</name>
    <dbReference type="NCBI Taxonomy" id="746691"/>
    <lineage>
        <taxon>Bacteria</taxon>
        <taxon>Bacillati</taxon>
        <taxon>Bacillota</taxon>
        <taxon>Bacilli</taxon>
        <taxon>Bacillales</taxon>
        <taxon>Bacillaceae</taxon>
        <taxon>Oceanobacillus</taxon>
    </lineage>
</organism>